<dbReference type="AlphaFoldDB" id="A0A238XRD7"/>
<keyword evidence="2" id="KW-0808">Transferase</keyword>
<dbReference type="GO" id="GO:0016740">
    <property type="term" value="F:transferase activity"/>
    <property type="evidence" value="ECO:0007669"/>
    <property type="project" value="UniProtKB-KW"/>
</dbReference>
<accession>A0A238XRD7</accession>
<dbReference type="CDD" id="cd05403">
    <property type="entry name" value="NT_KNTase_like"/>
    <property type="match status" value="1"/>
</dbReference>
<organism evidence="2 3">
    <name type="scientific">Desulfurobacterium atlanticum</name>
    <dbReference type="NCBI Taxonomy" id="240169"/>
    <lineage>
        <taxon>Bacteria</taxon>
        <taxon>Pseudomonadati</taxon>
        <taxon>Aquificota</taxon>
        <taxon>Aquificia</taxon>
        <taxon>Desulfurobacteriales</taxon>
        <taxon>Desulfurobacteriaceae</taxon>
        <taxon>Desulfurobacterium</taxon>
    </lineage>
</organism>
<dbReference type="InterPro" id="IPR043519">
    <property type="entry name" value="NT_sf"/>
</dbReference>
<sequence>MKIRLTDEEIHTIKKLAQDIFGECKIYIFGSRLKDKKGGDIDIYVVPEEKTNLFKKKLKFSSKLENLLGKPVDVVVSRDINRKIEREALRGVRL</sequence>
<evidence type="ECO:0000259" key="1">
    <source>
        <dbReference type="Pfam" id="PF18765"/>
    </source>
</evidence>
<feature type="domain" description="Polymerase beta nucleotidyltransferase" evidence="1">
    <location>
        <begin position="24"/>
        <end position="90"/>
    </location>
</feature>
<dbReference type="EMBL" id="FZOB01000001">
    <property type="protein sequence ID" value="SNR60569.1"/>
    <property type="molecule type" value="Genomic_DNA"/>
</dbReference>
<proteinExistence type="predicted"/>
<protein>
    <submittedName>
        <fullName evidence="2">Predicted nucleotidyltransferase</fullName>
    </submittedName>
</protein>
<dbReference type="PANTHER" id="PTHR43852:SF2">
    <property type="entry name" value="PROTEIN ADENYLYLTRANSFERASE MNTA"/>
    <property type="match status" value="1"/>
</dbReference>
<evidence type="ECO:0000313" key="3">
    <source>
        <dbReference type="Proteomes" id="UP000198405"/>
    </source>
</evidence>
<dbReference type="InterPro" id="IPR041633">
    <property type="entry name" value="Polbeta"/>
</dbReference>
<keyword evidence="3" id="KW-1185">Reference proteome</keyword>
<dbReference type="InterPro" id="IPR052930">
    <property type="entry name" value="TA_antitoxin_MntA"/>
</dbReference>
<dbReference type="Proteomes" id="UP000198405">
    <property type="component" value="Unassembled WGS sequence"/>
</dbReference>
<dbReference type="SUPFAM" id="SSF81301">
    <property type="entry name" value="Nucleotidyltransferase"/>
    <property type="match status" value="1"/>
</dbReference>
<name>A0A238XRD7_9BACT</name>
<dbReference type="PANTHER" id="PTHR43852">
    <property type="entry name" value="NUCLEOTIDYLTRANSFERASE"/>
    <property type="match status" value="1"/>
</dbReference>
<gene>
    <name evidence="2" type="ORF">SAMN06265340_101138</name>
</gene>
<reference evidence="3" key="1">
    <citation type="submission" date="2017-06" db="EMBL/GenBank/DDBJ databases">
        <authorList>
            <person name="Varghese N."/>
            <person name="Submissions S."/>
        </authorList>
    </citation>
    <scope>NUCLEOTIDE SEQUENCE [LARGE SCALE GENOMIC DNA]</scope>
    <source>
        <strain evidence="3">DSM 15668</strain>
    </source>
</reference>
<dbReference type="Gene3D" id="3.30.460.10">
    <property type="entry name" value="Beta Polymerase, domain 2"/>
    <property type="match status" value="1"/>
</dbReference>
<dbReference type="RefSeq" id="WP_219350052.1">
    <property type="nucleotide sequence ID" value="NZ_FZOB01000001.1"/>
</dbReference>
<evidence type="ECO:0000313" key="2">
    <source>
        <dbReference type="EMBL" id="SNR60569.1"/>
    </source>
</evidence>
<dbReference type="Pfam" id="PF18765">
    <property type="entry name" value="Polbeta"/>
    <property type="match status" value="1"/>
</dbReference>